<evidence type="ECO:0000313" key="6">
    <source>
        <dbReference type="EMBL" id="MFC5989006.1"/>
    </source>
</evidence>
<comment type="caution">
    <text evidence="6">The sequence shown here is derived from an EMBL/GenBank/DDBJ whole genome shotgun (WGS) entry which is preliminary data.</text>
</comment>
<dbReference type="Gene3D" id="3.40.190.290">
    <property type="match status" value="1"/>
</dbReference>
<organism evidence="6 7">
    <name type="scientific">Marinicrinis lubricantis</name>
    <dbReference type="NCBI Taxonomy" id="2086470"/>
    <lineage>
        <taxon>Bacteria</taxon>
        <taxon>Bacillati</taxon>
        <taxon>Bacillota</taxon>
        <taxon>Bacilli</taxon>
        <taxon>Bacillales</taxon>
        <taxon>Paenibacillaceae</taxon>
    </lineage>
</organism>
<keyword evidence="4" id="KW-0804">Transcription</keyword>
<keyword evidence="2" id="KW-0805">Transcription regulation</keyword>
<dbReference type="InterPro" id="IPR005119">
    <property type="entry name" value="LysR_subst-bd"/>
</dbReference>
<dbReference type="PRINTS" id="PR00039">
    <property type="entry name" value="HTHLYSR"/>
</dbReference>
<evidence type="ECO:0000256" key="4">
    <source>
        <dbReference type="ARBA" id="ARBA00023163"/>
    </source>
</evidence>
<keyword evidence="3" id="KW-0238">DNA-binding</keyword>
<gene>
    <name evidence="6" type="primary">cidR</name>
    <name evidence="6" type="ORF">ACFPXP_21595</name>
</gene>
<dbReference type="RefSeq" id="WP_379896549.1">
    <property type="nucleotide sequence ID" value="NZ_CBCSCT010000005.1"/>
</dbReference>
<dbReference type="NCBIfam" id="NF047520">
    <property type="entry name" value="trans_act_CidR"/>
    <property type="match status" value="1"/>
</dbReference>
<dbReference type="SUPFAM" id="SSF46785">
    <property type="entry name" value="Winged helix' DNA-binding domain"/>
    <property type="match status" value="1"/>
</dbReference>
<dbReference type="EMBL" id="JBHSQV010000186">
    <property type="protein sequence ID" value="MFC5989006.1"/>
    <property type="molecule type" value="Genomic_DNA"/>
</dbReference>
<dbReference type="PROSITE" id="PS50931">
    <property type="entry name" value="HTH_LYSR"/>
    <property type="match status" value="1"/>
</dbReference>
<name>A0ABW1IVI7_9BACL</name>
<dbReference type="SUPFAM" id="SSF53850">
    <property type="entry name" value="Periplasmic binding protein-like II"/>
    <property type="match status" value="1"/>
</dbReference>
<proteinExistence type="inferred from homology"/>
<dbReference type="PANTHER" id="PTHR30419">
    <property type="entry name" value="HTH-TYPE TRANSCRIPTIONAL REGULATOR YBHD"/>
    <property type="match status" value="1"/>
</dbReference>
<dbReference type="Pfam" id="PF00126">
    <property type="entry name" value="HTH_1"/>
    <property type="match status" value="1"/>
</dbReference>
<evidence type="ECO:0000256" key="1">
    <source>
        <dbReference type="ARBA" id="ARBA00009437"/>
    </source>
</evidence>
<dbReference type="Pfam" id="PF03466">
    <property type="entry name" value="LysR_substrate"/>
    <property type="match status" value="1"/>
</dbReference>
<sequence>MDIRHLQYFLEVAKHQSFTKAAEALYITQPTISKLIKNLEEELGILLFERVGKRVELTDAGEVLLQQAQGMVQSFEHMTVQLGDLLELKHGRIRMGLPPMIGASYFPKMMGMFRQKYPGIQLELFEDGAKKVEAEVEAGHLDIGVVLLPTKPELFDMIPFVEDQLMIVVHADHPLLELDEVRLKDLEHEPFLLFREDFALHDRIIEECRNTGFEPNIMYKSSQWDFISEMAAAKLGIALLPNTICKELTTRQVRIIPLKQPVIPWHLAMVWRKDRYLSFAAREWIRFSKTMLGTTEEGSRLQG</sequence>
<dbReference type="InterPro" id="IPR050950">
    <property type="entry name" value="HTH-type_LysR_regulators"/>
</dbReference>
<dbReference type="InterPro" id="IPR036390">
    <property type="entry name" value="WH_DNA-bd_sf"/>
</dbReference>
<keyword evidence="7" id="KW-1185">Reference proteome</keyword>
<dbReference type="PANTHER" id="PTHR30419:SF8">
    <property type="entry name" value="NITROGEN ASSIMILATION TRANSCRIPTIONAL ACTIVATOR-RELATED"/>
    <property type="match status" value="1"/>
</dbReference>
<feature type="domain" description="HTH lysR-type" evidence="5">
    <location>
        <begin position="1"/>
        <end position="58"/>
    </location>
</feature>
<protein>
    <submittedName>
        <fullName evidence="6">CidABC operon transcriptional activator CidR</fullName>
    </submittedName>
</protein>
<evidence type="ECO:0000256" key="3">
    <source>
        <dbReference type="ARBA" id="ARBA00023125"/>
    </source>
</evidence>
<dbReference type="Proteomes" id="UP001596250">
    <property type="component" value="Unassembled WGS sequence"/>
</dbReference>
<dbReference type="Gene3D" id="1.10.10.10">
    <property type="entry name" value="Winged helix-like DNA-binding domain superfamily/Winged helix DNA-binding domain"/>
    <property type="match status" value="1"/>
</dbReference>
<comment type="similarity">
    <text evidence="1">Belongs to the LysR transcriptional regulatory family.</text>
</comment>
<dbReference type="InterPro" id="IPR000847">
    <property type="entry name" value="LysR_HTH_N"/>
</dbReference>
<evidence type="ECO:0000259" key="5">
    <source>
        <dbReference type="PROSITE" id="PS50931"/>
    </source>
</evidence>
<dbReference type="CDD" id="cd08438">
    <property type="entry name" value="PBP2_CidR"/>
    <property type="match status" value="1"/>
</dbReference>
<evidence type="ECO:0000256" key="2">
    <source>
        <dbReference type="ARBA" id="ARBA00023015"/>
    </source>
</evidence>
<evidence type="ECO:0000313" key="7">
    <source>
        <dbReference type="Proteomes" id="UP001596250"/>
    </source>
</evidence>
<dbReference type="InterPro" id="IPR036388">
    <property type="entry name" value="WH-like_DNA-bd_sf"/>
</dbReference>
<reference evidence="7" key="1">
    <citation type="journal article" date="2019" name="Int. J. Syst. Evol. Microbiol.">
        <title>The Global Catalogue of Microorganisms (GCM) 10K type strain sequencing project: providing services to taxonomists for standard genome sequencing and annotation.</title>
        <authorList>
            <consortium name="The Broad Institute Genomics Platform"/>
            <consortium name="The Broad Institute Genome Sequencing Center for Infectious Disease"/>
            <person name="Wu L."/>
            <person name="Ma J."/>
        </authorList>
    </citation>
    <scope>NUCLEOTIDE SEQUENCE [LARGE SCALE GENOMIC DNA]</scope>
    <source>
        <strain evidence="7">CCM 8749</strain>
    </source>
</reference>
<accession>A0ABW1IVI7</accession>